<organism evidence="14 15">
    <name type="scientific">Marinobacter halodurans</name>
    <dbReference type="NCBI Taxonomy" id="2528979"/>
    <lineage>
        <taxon>Bacteria</taxon>
        <taxon>Pseudomonadati</taxon>
        <taxon>Pseudomonadota</taxon>
        <taxon>Gammaproteobacteria</taxon>
        <taxon>Pseudomonadales</taxon>
        <taxon>Marinobacteraceae</taxon>
        <taxon>Marinobacter</taxon>
    </lineage>
</organism>
<dbReference type="Proteomes" id="UP000313645">
    <property type="component" value="Unassembled WGS sequence"/>
</dbReference>
<dbReference type="Pfam" id="PF01435">
    <property type="entry name" value="Peptidase_M48"/>
    <property type="match status" value="1"/>
</dbReference>
<keyword evidence="4 12" id="KW-0812">Transmembrane</keyword>
<evidence type="ECO:0000256" key="12">
    <source>
        <dbReference type="SAM" id="Phobius"/>
    </source>
</evidence>
<evidence type="ECO:0000256" key="11">
    <source>
        <dbReference type="SAM" id="MobiDB-lite"/>
    </source>
</evidence>
<dbReference type="PANTHER" id="PTHR43221">
    <property type="entry name" value="PROTEASE HTPX"/>
    <property type="match status" value="1"/>
</dbReference>
<keyword evidence="5" id="KW-0479">Metal-binding</keyword>
<dbReference type="Gene3D" id="3.30.2010.10">
    <property type="entry name" value="Metalloproteases ('zincins'), catalytic domain"/>
    <property type="match status" value="1"/>
</dbReference>
<keyword evidence="2" id="KW-1003">Cell membrane</keyword>
<dbReference type="RefSeq" id="WP_131477967.1">
    <property type="nucleotide sequence ID" value="NZ_SJDL01000001.1"/>
</dbReference>
<evidence type="ECO:0000256" key="7">
    <source>
        <dbReference type="ARBA" id="ARBA00022833"/>
    </source>
</evidence>
<feature type="transmembrane region" description="Helical" evidence="12">
    <location>
        <begin position="20"/>
        <end position="42"/>
    </location>
</feature>
<feature type="region of interest" description="Disordered" evidence="11">
    <location>
        <begin position="339"/>
        <end position="361"/>
    </location>
</feature>
<dbReference type="PANTHER" id="PTHR43221:SF2">
    <property type="entry name" value="PROTEASE HTPX HOMOLOG"/>
    <property type="match status" value="1"/>
</dbReference>
<evidence type="ECO:0000256" key="3">
    <source>
        <dbReference type="ARBA" id="ARBA00022670"/>
    </source>
</evidence>
<evidence type="ECO:0000313" key="15">
    <source>
        <dbReference type="Proteomes" id="UP000313645"/>
    </source>
</evidence>
<accession>A0ABY1ZQR3</accession>
<name>A0ABY1ZQR3_9GAMM</name>
<keyword evidence="15" id="KW-1185">Reference proteome</keyword>
<evidence type="ECO:0000256" key="9">
    <source>
        <dbReference type="ARBA" id="ARBA00023049"/>
    </source>
</evidence>
<dbReference type="EMBL" id="SJDL01000001">
    <property type="protein sequence ID" value="TBW59480.1"/>
    <property type="molecule type" value="Genomic_DNA"/>
</dbReference>
<evidence type="ECO:0000256" key="8">
    <source>
        <dbReference type="ARBA" id="ARBA00022989"/>
    </source>
</evidence>
<proteinExistence type="predicted"/>
<evidence type="ECO:0000256" key="6">
    <source>
        <dbReference type="ARBA" id="ARBA00022801"/>
    </source>
</evidence>
<protein>
    <submittedName>
        <fullName evidence="14">Peptidase M48</fullName>
    </submittedName>
</protein>
<feature type="transmembrane region" description="Helical" evidence="12">
    <location>
        <begin position="227"/>
        <end position="248"/>
    </location>
</feature>
<evidence type="ECO:0000256" key="1">
    <source>
        <dbReference type="ARBA" id="ARBA00001947"/>
    </source>
</evidence>
<evidence type="ECO:0000259" key="13">
    <source>
        <dbReference type="Pfam" id="PF01435"/>
    </source>
</evidence>
<feature type="compositionally biased region" description="Low complexity" evidence="11">
    <location>
        <begin position="345"/>
        <end position="356"/>
    </location>
</feature>
<evidence type="ECO:0000256" key="10">
    <source>
        <dbReference type="ARBA" id="ARBA00023136"/>
    </source>
</evidence>
<sequence>MAKLGFFERQERARRNTTLLVLLFTAAVLLITLVVDLVGYLVTRNVEPTANFGIWLTSRQGLFTSIAVVAVIGLGSLIRWIDLAGGGERVARMVGARLLDPSSQDPHERQLRNVVEEMAIASGVPVPDLYVMDNETAINAFVAGYSPGEAVMVVTHGTLTQLNRDELQGVVGHEFSHILNSDMRINVRLIALLAGILMIGQIGQFLLGSAGRRRYYSSRDNKSQGLAIGLGLGLMLVGYIGLFFGRLIQAAISRQREMLADASSVQFTRNPEGIASALYRIGESSSYFESTGHASDVNHMCFSETVHMRFAGWLASHPPLEERINAIGPGFLARFRSRRRDDVRQPQTAAPAQEPQDSALRDGFQQVVAPLAGRRTSPLAPNTRLSDSAGAVTPANEEYAQQLLHQLPDNTRTLLYTRTGAVQYCYSLIFHSMSDAERQHALSGIDEARGVLAFDPSLIERFYPTLDQLGEAIRLPALELAMPALRKLDPEERRGLEQVLIRLVRADGRVTLFEFALLSFVHRHLSPAGRKADKVRYRRFADVADSLGELLSLAARSATTSADEARHCYQEAVAGFQDRTVDLGPMRENVSSQALQKALTRLRGLSPLLKPAIIDACGHCILRDNQVVVREYEILRLVADQLDCPMPPLPVTTG</sequence>
<evidence type="ECO:0000256" key="5">
    <source>
        <dbReference type="ARBA" id="ARBA00022723"/>
    </source>
</evidence>
<keyword evidence="9" id="KW-0482">Metalloprotease</keyword>
<keyword evidence="6" id="KW-0378">Hydrolase</keyword>
<dbReference type="CDD" id="cd07340">
    <property type="entry name" value="M48B_Htpx_like"/>
    <property type="match status" value="1"/>
</dbReference>
<keyword evidence="3" id="KW-0645">Protease</keyword>
<reference evidence="14 15" key="1">
    <citation type="submission" date="2019-02" db="EMBL/GenBank/DDBJ databases">
        <title>Marinobacter halodurans sp. nov., a marine bacterium isolated from sea tidal flat.</title>
        <authorList>
            <person name="Yoo Y."/>
            <person name="Lee D.W."/>
            <person name="Kim B.S."/>
            <person name="Kim J.-J."/>
        </authorList>
    </citation>
    <scope>NUCLEOTIDE SEQUENCE [LARGE SCALE GENOMIC DNA]</scope>
    <source>
        <strain evidence="14 15">YJ-S3-2</strain>
    </source>
</reference>
<dbReference type="InterPro" id="IPR050083">
    <property type="entry name" value="HtpX_protease"/>
</dbReference>
<keyword evidence="7" id="KW-0862">Zinc</keyword>
<dbReference type="InterPro" id="IPR001915">
    <property type="entry name" value="Peptidase_M48"/>
</dbReference>
<feature type="transmembrane region" description="Helical" evidence="12">
    <location>
        <begin position="189"/>
        <end position="207"/>
    </location>
</feature>
<evidence type="ECO:0000256" key="2">
    <source>
        <dbReference type="ARBA" id="ARBA00022475"/>
    </source>
</evidence>
<evidence type="ECO:0000313" key="14">
    <source>
        <dbReference type="EMBL" id="TBW59480.1"/>
    </source>
</evidence>
<comment type="caution">
    <text evidence="14">The sequence shown here is derived from an EMBL/GenBank/DDBJ whole genome shotgun (WGS) entry which is preliminary data.</text>
</comment>
<feature type="transmembrane region" description="Helical" evidence="12">
    <location>
        <begin position="62"/>
        <end position="81"/>
    </location>
</feature>
<gene>
    <name evidence="14" type="ORF">EZI54_00560</name>
</gene>
<evidence type="ECO:0000256" key="4">
    <source>
        <dbReference type="ARBA" id="ARBA00022692"/>
    </source>
</evidence>
<keyword evidence="10 12" id="KW-0472">Membrane</keyword>
<keyword evidence="8 12" id="KW-1133">Transmembrane helix</keyword>
<comment type="cofactor">
    <cofactor evidence="1">
        <name>Zn(2+)</name>
        <dbReference type="ChEBI" id="CHEBI:29105"/>
    </cofactor>
</comment>
<feature type="domain" description="Peptidase M48" evidence="13">
    <location>
        <begin position="108"/>
        <end position="327"/>
    </location>
</feature>